<proteinExistence type="inferred from homology"/>
<accession>A0ABS5PM40</accession>
<gene>
    <name evidence="4" type="primary">aksA</name>
    <name evidence="4" type="ORF">KHM83_06190</name>
</gene>
<evidence type="ECO:0000259" key="3">
    <source>
        <dbReference type="PROSITE" id="PS50991"/>
    </source>
</evidence>
<keyword evidence="5" id="KW-1185">Reference proteome</keyword>
<dbReference type="PROSITE" id="PS00815">
    <property type="entry name" value="AIPM_HOMOCIT_SYNTH_1"/>
    <property type="match status" value="1"/>
</dbReference>
<dbReference type="InterPro" id="IPR013785">
    <property type="entry name" value="Aldolase_TIM"/>
</dbReference>
<reference evidence="4 5" key="1">
    <citation type="submission" date="2021-05" db="EMBL/GenBank/DDBJ databases">
        <title>Fusibacter ferrireducens sp. nov., an anaerobic, sulfur- and Fe-reducing bacterium isolated from the mangrove sediment.</title>
        <authorList>
            <person name="Qiu D."/>
        </authorList>
    </citation>
    <scope>NUCLEOTIDE SEQUENCE [LARGE SCALE GENOMIC DNA]</scope>
    <source>
        <strain evidence="4 5">DSM 12116</strain>
    </source>
</reference>
<dbReference type="EMBL" id="JAHBCL010000008">
    <property type="protein sequence ID" value="MBS7526260.1"/>
    <property type="molecule type" value="Genomic_DNA"/>
</dbReference>
<protein>
    <submittedName>
        <fullName evidence="4">Homoaconitate hydratase</fullName>
    </submittedName>
</protein>
<evidence type="ECO:0000313" key="4">
    <source>
        <dbReference type="EMBL" id="MBS7526260.1"/>
    </source>
</evidence>
<dbReference type="Pfam" id="PF00682">
    <property type="entry name" value="HMGL-like"/>
    <property type="match status" value="1"/>
</dbReference>
<evidence type="ECO:0000313" key="5">
    <source>
        <dbReference type="Proteomes" id="UP000746471"/>
    </source>
</evidence>
<dbReference type="Gene3D" id="3.20.20.70">
    <property type="entry name" value="Aldolase class I"/>
    <property type="match status" value="1"/>
</dbReference>
<feature type="domain" description="Pyruvate carboxyltransferase" evidence="3">
    <location>
        <begin position="4"/>
        <end position="255"/>
    </location>
</feature>
<dbReference type="SUPFAM" id="SSF51569">
    <property type="entry name" value="Aldolase"/>
    <property type="match status" value="1"/>
</dbReference>
<dbReference type="Pfam" id="PF22617">
    <property type="entry name" value="HCS_D2"/>
    <property type="match status" value="1"/>
</dbReference>
<dbReference type="PROSITE" id="PS50991">
    <property type="entry name" value="PYR_CT"/>
    <property type="match status" value="1"/>
</dbReference>
<keyword evidence="1 2" id="KW-0808">Transferase</keyword>
<name>A0ABS5PM40_9FIRM</name>
<dbReference type="PANTHER" id="PTHR42880:SF1">
    <property type="entry name" value="ISOPROPYLMALATE_HOMOCITRATE_CITRAMALATE SYNTHASE FAMILY PROTEIN"/>
    <property type="match status" value="1"/>
</dbReference>
<sequence>MQKLYIVDTTLRDGEQAPGVAFTRAEKIEIAKGLDLLGVDMIEVGIAALGEDEIDAIRAIQQMDRNAALLIWNRMHLKDIDMSLQTGVENVHITVPGSDIHIDKKLGLSRETVIQRMQSTIAYARSHGLHVSVGAEDASRADFNFLKALYQSAEAAGAERVRYADTVGILNPFDTHAQISALIDVLSVPIDFHGHNDLGMGTANAFAAFKAGAAWISCSVNGLGERAGNTPLEEIVAAITFDGSVTSRIDKKRLNAISSLVAKYSGKAICDLKPIVGKQIFSHESGIHVDGLIKDSSVYEAVLPEDYGRAREIVLGKFSGRRAVRYQLKLWGVEIDDLKAQEIVNIIRKASYEQKLDRVQMDAMIRKLSMCVQ</sequence>
<dbReference type="Gene3D" id="1.10.238.260">
    <property type="match status" value="1"/>
</dbReference>
<dbReference type="Proteomes" id="UP000746471">
    <property type="component" value="Unassembled WGS sequence"/>
</dbReference>
<evidence type="ECO:0000256" key="1">
    <source>
        <dbReference type="ARBA" id="ARBA00022679"/>
    </source>
</evidence>
<dbReference type="InterPro" id="IPR054691">
    <property type="entry name" value="LeuA/HCS_post-cat"/>
</dbReference>
<comment type="caution">
    <text evidence="4">The sequence shown here is derived from an EMBL/GenBank/DDBJ whole genome shotgun (WGS) entry which is preliminary data.</text>
</comment>
<dbReference type="RefSeq" id="WP_213236041.1">
    <property type="nucleotide sequence ID" value="NZ_JAHBCL010000008.1"/>
</dbReference>
<dbReference type="InterPro" id="IPR002034">
    <property type="entry name" value="AIPM/Hcit_synth_CS"/>
</dbReference>
<comment type="similarity">
    <text evidence="2">Belongs to the alpha-IPM synthase/homocitrate synthase family.</text>
</comment>
<dbReference type="PROSITE" id="PS00816">
    <property type="entry name" value="AIPM_HOMOCIT_SYNTH_2"/>
    <property type="match status" value="1"/>
</dbReference>
<organism evidence="4 5">
    <name type="scientific">Fusibacter paucivorans</name>
    <dbReference type="NCBI Taxonomy" id="76009"/>
    <lineage>
        <taxon>Bacteria</taxon>
        <taxon>Bacillati</taxon>
        <taxon>Bacillota</taxon>
        <taxon>Clostridia</taxon>
        <taxon>Eubacteriales</taxon>
        <taxon>Eubacteriales Family XII. Incertae Sedis</taxon>
        <taxon>Fusibacter</taxon>
    </lineage>
</organism>
<evidence type="ECO:0000256" key="2">
    <source>
        <dbReference type="RuleBase" id="RU003523"/>
    </source>
</evidence>
<dbReference type="InterPro" id="IPR000891">
    <property type="entry name" value="PYR_CT"/>
</dbReference>
<dbReference type="PANTHER" id="PTHR42880">
    <property type="entry name" value="HOMOCITRATE SYNTHASE"/>
    <property type="match status" value="1"/>
</dbReference>